<reference evidence="1 2" key="1">
    <citation type="submission" date="2022-10" db="EMBL/GenBank/DDBJ databases">
        <title>Weissella fermenti sp. nov., isolated from fermented cabbage.</title>
        <authorList>
            <person name="Lee J.K."/>
            <person name="Baek J.H."/>
            <person name="Choi D.G."/>
            <person name="Kim J.M."/>
            <person name="Jeon C.O."/>
        </authorList>
    </citation>
    <scope>NUCLEOTIDE SEQUENCE [LARGE SCALE GENOMIC DNA]</scope>
    <source>
        <strain evidence="1 2">KACC 18534</strain>
    </source>
</reference>
<accession>A0ABT3E5N9</accession>
<comment type="caution">
    <text evidence="1">The sequence shown here is derived from an EMBL/GenBank/DDBJ whole genome shotgun (WGS) entry which is preliminary data.</text>
</comment>
<proteinExistence type="predicted"/>
<gene>
    <name evidence="1" type="ORF">OIT44_06680</name>
</gene>
<dbReference type="EMBL" id="JAOZFE010000009">
    <property type="protein sequence ID" value="MCW0953734.1"/>
    <property type="molecule type" value="Genomic_DNA"/>
</dbReference>
<dbReference type="Gene3D" id="3.40.50.11820">
    <property type="match status" value="1"/>
</dbReference>
<dbReference type="Proteomes" id="UP001526225">
    <property type="component" value="Unassembled WGS sequence"/>
</dbReference>
<dbReference type="InterPro" id="IPR007554">
    <property type="entry name" value="Glycerophosphate_synth"/>
</dbReference>
<dbReference type="Pfam" id="PF04464">
    <property type="entry name" value="Glyphos_transf"/>
    <property type="match status" value="1"/>
</dbReference>
<organism evidence="1 2">
    <name type="scientific">Weissella ceti</name>
    <dbReference type="NCBI Taxonomy" id="759620"/>
    <lineage>
        <taxon>Bacteria</taxon>
        <taxon>Bacillati</taxon>
        <taxon>Bacillota</taxon>
        <taxon>Bacilli</taxon>
        <taxon>Lactobacillales</taxon>
        <taxon>Lactobacillaceae</taxon>
        <taxon>Weissella</taxon>
    </lineage>
</organism>
<dbReference type="InterPro" id="IPR043149">
    <property type="entry name" value="TagF_N"/>
</dbReference>
<dbReference type="RefSeq" id="WP_264336119.1">
    <property type="nucleotide sequence ID" value="NZ_JAOZFE010000009.1"/>
</dbReference>
<evidence type="ECO:0000313" key="1">
    <source>
        <dbReference type="EMBL" id="MCW0953734.1"/>
    </source>
</evidence>
<evidence type="ECO:0000313" key="2">
    <source>
        <dbReference type="Proteomes" id="UP001526225"/>
    </source>
</evidence>
<keyword evidence="2" id="KW-1185">Reference proteome</keyword>
<protein>
    <submittedName>
        <fullName evidence="1">CDP-glycerol glycerophosphotransferase family protein</fullName>
    </submittedName>
</protein>
<sequence>MGVFVRVDSKVVLFCSFHGKGYSCNPRAIFEEMRDNPKYAGYTFVFAMNNPNVIIPGAKVVRMRHEIFLLFIKSQILGV</sequence>
<name>A0ABT3E5N9_9LACO</name>